<organism evidence="8 9">
    <name type="scientific">Dactylosporangium maewongense</name>
    <dbReference type="NCBI Taxonomy" id="634393"/>
    <lineage>
        <taxon>Bacteria</taxon>
        <taxon>Bacillati</taxon>
        <taxon>Actinomycetota</taxon>
        <taxon>Actinomycetes</taxon>
        <taxon>Micromonosporales</taxon>
        <taxon>Micromonosporaceae</taxon>
        <taxon>Dactylosporangium</taxon>
    </lineage>
</organism>
<dbReference type="PANTHER" id="PTHR38459">
    <property type="entry name" value="PROPHAGE BACTOPRENOL-LINKED GLUCOSE TRANSLOCASE HOMOLOG"/>
    <property type="match status" value="1"/>
</dbReference>
<feature type="transmembrane region" description="Helical" evidence="6">
    <location>
        <begin position="12"/>
        <end position="34"/>
    </location>
</feature>
<evidence type="ECO:0000313" key="9">
    <source>
        <dbReference type="Proteomes" id="UP001501470"/>
    </source>
</evidence>
<evidence type="ECO:0000256" key="1">
    <source>
        <dbReference type="ARBA" id="ARBA00004141"/>
    </source>
</evidence>
<keyword evidence="4 6" id="KW-1133">Transmembrane helix</keyword>
<keyword evidence="5 6" id="KW-0472">Membrane</keyword>
<dbReference type="InterPro" id="IPR007267">
    <property type="entry name" value="GtrA_DPMS_TM"/>
</dbReference>
<comment type="similarity">
    <text evidence="2">Belongs to the GtrA family.</text>
</comment>
<feature type="transmembrane region" description="Helical" evidence="6">
    <location>
        <begin position="40"/>
        <end position="60"/>
    </location>
</feature>
<sequence length="155" mass="16445">MRGRVVSVWRHPLVRFVAFAGLGFGFDVGLLLVLKAATPLPAFACVTIAFWATYAVNFVLNRYFTFDASHRAVGPQVARFVVQVLGDYALTVGAVLGLQALGVHLAVGRVAAGGTTLVFNYVMYRWWTFHRPVAGGSEQDAEQAVAAASGGASAG</sequence>
<dbReference type="PANTHER" id="PTHR38459:SF1">
    <property type="entry name" value="PROPHAGE BACTOPRENOL-LINKED GLUCOSE TRANSLOCASE HOMOLOG"/>
    <property type="match status" value="1"/>
</dbReference>
<name>A0ABP4MGV6_9ACTN</name>
<keyword evidence="9" id="KW-1185">Reference proteome</keyword>
<accession>A0ABP4MGV6</accession>
<reference evidence="9" key="1">
    <citation type="journal article" date="2019" name="Int. J. Syst. Evol. Microbiol.">
        <title>The Global Catalogue of Microorganisms (GCM) 10K type strain sequencing project: providing services to taxonomists for standard genome sequencing and annotation.</title>
        <authorList>
            <consortium name="The Broad Institute Genomics Platform"/>
            <consortium name="The Broad Institute Genome Sequencing Center for Infectious Disease"/>
            <person name="Wu L."/>
            <person name="Ma J."/>
        </authorList>
    </citation>
    <scope>NUCLEOTIDE SEQUENCE [LARGE SCALE GENOMIC DNA]</scope>
    <source>
        <strain evidence="9">JCM 15933</strain>
    </source>
</reference>
<keyword evidence="3 6" id="KW-0812">Transmembrane</keyword>
<protein>
    <recommendedName>
        <fullName evidence="7">GtrA/DPMS transmembrane domain-containing protein</fullName>
    </recommendedName>
</protein>
<dbReference type="Proteomes" id="UP001501470">
    <property type="component" value="Unassembled WGS sequence"/>
</dbReference>
<feature type="transmembrane region" description="Helical" evidence="6">
    <location>
        <begin position="80"/>
        <end position="100"/>
    </location>
</feature>
<feature type="transmembrane region" description="Helical" evidence="6">
    <location>
        <begin position="106"/>
        <end position="124"/>
    </location>
</feature>
<proteinExistence type="inferred from homology"/>
<dbReference type="EMBL" id="BAAAQD010000017">
    <property type="protein sequence ID" value="GAA1543300.1"/>
    <property type="molecule type" value="Genomic_DNA"/>
</dbReference>
<gene>
    <name evidence="8" type="ORF">GCM10009827_073680</name>
</gene>
<evidence type="ECO:0000256" key="4">
    <source>
        <dbReference type="ARBA" id="ARBA00022989"/>
    </source>
</evidence>
<dbReference type="InterPro" id="IPR051401">
    <property type="entry name" value="GtrA_CellWall_Glycosyl"/>
</dbReference>
<comment type="caution">
    <text evidence="8">The sequence shown here is derived from an EMBL/GenBank/DDBJ whole genome shotgun (WGS) entry which is preliminary data.</text>
</comment>
<evidence type="ECO:0000256" key="6">
    <source>
        <dbReference type="SAM" id="Phobius"/>
    </source>
</evidence>
<evidence type="ECO:0000256" key="2">
    <source>
        <dbReference type="ARBA" id="ARBA00009399"/>
    </source>
</evidence>
<evidence type="ECO:0000313" key="8">
    <source>
        <dbReference type="EMBL" id="GAA1543300.1"/>
    </source>
</evidence>
<comment type="subcellular location">
    <subcellularLocation>
        <location evidence="1">Membrane</location>
        <topology evidence="1">Multi-pass membrane protein</topology>
    </subcellularLocation>
</comment>
<dbReference type="RefSeq" id="WP_344507456.1">
    <property type="nucleotide sequence ID" value="NZ_BAAAQD010000017.1"/>
</dbReference>
<feature type="domain" description="GtrA/DPMS transmembrane" evidence="7">
    <location>
        <begin position="15"/>
        <end position="129"/>
    </location>
</feature>
<evidence type="ECO:0000256" key="3">
    <source>
        <dbReference type="ARBA" id="ARBA00022692"/>
    </source>
</evidence>
<evidence type="ECO:0000256" key="5">
    <source>
        <dbReference type="ARBA" id="ARBA00023136"/>
    </source>
</evidence>
<dbReference type="Pfam" id="PF04138">
    <property type="entry name" value="GtrA_DPMS_TM"/>
    <property type="match status" value="1"/>
</dbReference>
<evidence type="ECO:0000259" key="7">
    <source>
        <dbReference type="Pfam" id="PF04138"/>
    </source>
</evidence>